<dbReference type="InterPro" id="IPR025737">
    <property type="entry name" value="FApF"/>
</dbReference>
<gene>
    <name evidence="1" type="ORF">BIY26_21895</name>
</gene>
<sequence>MALYLSVTAGHAIAAEGISPLQPGATTGNAAGALPPPGWYLMADVASEGGKLKNEQGKTARTPTGQRIKASNVSSVVALTWVPGWEVLGASYAAAIAQPYKWARTRVSDENGSDVVRSSGMVNTAITPAILSWNLGGGYYLGTGLTLYADNGKFCYDYDASARRNVKASTAIGNDYWTVEPSLALTYLADGWNITVNNLLDVNTTNKTTDYRSGMTYYLDMTVAKSINNFTLGLIGNYTRQITDDKINGKTVPAVPGFYGEGNKMEHVLAGPLLAYDFGAFSINARMLFSLRAKNDADVSFLHLGFSMPLINFTEYRRI</sequence>
<comment type="caution">
    <text evidence="1">The sequence shown here is derived from an EMBL/GenBank/DDBJ whole genome shotgun (WGS) entry which is preliminary data.</text>
</comment>
<evidence type="ECO:0000313" key="1">
    <source>
        <dbReference type="EMBL" id="RLM16912.1"/>
    </source>
</evidence>
<name>A0AAE8JL48_9GAMM</name>
<dbReference type="EMBL" id="MJLX01000099">
    <property type="protein sequence ID" value="RLM16912.1"/>
    <property type="molecule type" value="Genomic_DNA"/>
</dbReference>
<dbReference type="Pfam" id="PF13557">
    <property type="entry name" value="Phenol_MetA_deg"/>
    <property type="match status" value="1"/>
</dbReference>
<evidence type="ECO:0000313" key="2">
    <source>
        <dbReference type="Proteomes" id="UP000285972"/>
    </source>
</evidence>
<organism evidence="1 2">
    <name type="scientific">Brenneria goodwinii</name>
    <dbReference type="NCBI Taxonomy" id="1109412"/>
    <lineage>
        <taxon>Bacteria</taxon>
        <taxon>Pseudomonadati</taxon>
        <taxon>Pseudomonadota</taxon>
        <taxon>Gammaproteobacteria</taxon>
        <taxon>Enterobacterales</taxon>
        <taxon>Pectobacteriaceae</taxon>
        <taxon>Brenneria</taxon>
    </lineage>
</organism>
<evidence type="ECO:0008006" key="3">
    <source>
        <dbReference type="Google" id="ProtNLM"/>
    </source>
</evidence>
<protein>
    <recommendedName>
        <fullName evidence="3">Protein involved in meta-pathway of phenol degradation</fullName>
    </recommendedName>
</protein>
<reference evidence="1 2" key="1">
    <citation type="submission" date="2016-09" db="EMBL/GenBank/DDBJ databases">
        <authorList>
            <person name="Doonan J."/>
            <person name="Pachebat J.A."/>
            <person name="Golyshin P.N."/>
            <person name="Denman S."/>
            <person name="Mcdonald J.E."/>
        </authorList>
    </citation>
    <scope>NUCLEOTIDE SEQUENCE [LARGE SCALE GENOMIC DNA]</scope>
    <source>
        <strain evidence="1 2">FRB141</strain>
    </source>
</reference>
<dbReference type="Proteomes" id="UP000285972">
    <property type="component" value="Unassembled WGS sequence"/>
</dbReference>
<accession>A0AAE8JL48</accession>
<dbReference type="AlphaFoldDB" id="A0AAE8JL48"/>
<proteinExistence type="predicted"/>
<dbReference type="KEGG" id="bgj:AWC36_10210"/>